<dbReference type="InterPro" id="IPR036388">
    <property type="entry name" value="WH-like_DNA-bd_sf"/>
</dbReference>
<evidence type="ECO:0000313" key="2">
    <source>
        <dbReference type="EMBL" id="MBX7483150.1"/>
    </source>
</evidence>
<comment type="similarity">
    <text evidence="1">Belongs to the ROK (NagC/XylR) family.</text>
</comment>
<sequence length="365" mass="39110">MLDVIWRHGPIARVKIGPLTNLSTMSVTRIVKELSGLGLLREEVEHTGARGQPARPLAINGDAAFAAGVYFSRKSMIVGIVSLTGRLVAQQAVKLETNELGELGYRANASVKSLLEAQQIDHPSLIGVGFALPGDFIDNGRRINAHAAFPALGVDNVAGQLQDTIEFPIFVENDAACSALGERLMGVGQTIDDFFLAHIGHGIGGGLVLDGRLYRGKHGNAGIIGVQFPNDAPRPSGTDLLETLHRQDPSIEDFEDLVNLTPQDNPALRDWINRASRQLREGLSVTARILDPTAIIVGGRLPYQIMQELVARIDGPGFCDEGVMLPRPRLFASSLGNTAGVAGAAAVPLYKTYFDTPSIERQDSA</sequence>
<gene>
    <name evidence="2" type="ORF">K3174_11465</name>
</gene>
<protein>
    <submittedName>
        <fullName evidence="2">ROK family protein</fullName>
    </submittedName>
</protein>
<dbReference type="Pfam" id="PF00480">
    <property type="entry name" value="ROK"/>
    <property type="match status" value="1"/>
</dbReference>
<organism evidence="2 3">
    <name type="scientific">Qipengyuania qiaonensis</name>
    <dbReference type="NCBI Taxonomy" id="2867240"/>
    <lineage>
        <taxon>Bacteria</taxon>
        <taxon>Pseudomonadati</taxon>
        <taxon>Pseudomonadota</taxon>
        <taxon>Alphaproteobacteria</taxon>
        <taxon>Sphingomonadales</taxon>
        <taxon>Erythrobacteraceae</taxon>
        <taxon>Qipengyuania</taxon>
    </lineage>
</organism>
<accession>A0ABS7JB06</accession>
<dbReference type="InterPro" id="IPR000600">
    <property type="entry name" value="ROK"/>
</dbReference>
<evidence type="ECO:0000313" key="3">
    <source>
        <dbReference type="Proteomes" id="UP000755104"/>
    </source>
</evidence>
<dbReference type="Gene3D" id="1.10.10.10">
    <property type="entry name" value="Winged helix-like DNA-binding domain superfamily/Winged helix DNA-binding domain"/>
    <property type="match status" value="1"/>
</dbReference>
<dbReference type="PANTHER" id="PTHR18964">
    <property type="entry name" value="ROK (REPRESSOR, ORF, KINASE) FAMILY"/>
    <property type="match status" value="1"/>
</dbReference>
<dbReference type="Gene3D" id="3.30.420.40">
    <property type="match status" value="2"/>
</dbReference>
<evidence type="ECO:0000256" key="1">
    <source>
        <dbReference type="ARBA" id="ARBA00006479"/>
    </source>
</evidence>
<dbReference type="InterPro" id="IPR036390">
    <property type="entry name" value="WH_DNA-bd_sf"/>
</dbReference>
<name>A0ABS7JB06_9SPHN</name>
<keyword evidence="3" id="KW-1185">Reference proteome</keyword>
<dbReference type="PANTHER" id="PTHR18964:SF149">
    <property type="entry name" value="BIFUNCTIONAL UDP-N-ACETYLGLUCOSAMINE 2-EPIMERASE_N-ACETYLMANNOSAMINE KINASE"/>
    <property type="match status" value="1"/>
</dbReference>
<dbReference type="RefSeq" id="WP_221558456.1">
    <property type="nucleotide sequence ID" value="NZ_JAIGNO010000007.1"/>
</dbReference>
<dbReference type="EMBL" id="JAIGNO010000007">
    <property type="protein sequence ID" value="MBX7483150.1"/>
    <property type="molecule type" value="Genomic_DNA"/>
</dbReference>
<comment type="caution">
    <text evidence="2">The sequence shown here is derived from an EMBL/GenBank/DDBJ whole genome shotgun (WGS) entry which is preliminary data.</text>
</comment>
<reference evidence="2 3" key="1">
    <citation type="submission" date="2021-08" db="EMBL/GenBank/DDBJ databases">
        <title>Comparative Genomics Analysis of the Genus Qipengyuania Reveals Extensive Genetic Diversity and Metabolic Versatility, Including the Description of Fifteen Novel Species.</title>
        <authorList>
            <person name="Liu Y."/>
        </authorList>
    </citation>
    <scope>NUCLEOTIDE SEQUENCE [LARGE SCALE GENOMIC DNA]</scope>
    <source>
        <strain evidence="2 3">6D47A</strain>
    </source>
</reference>
<dbReference type="Proteomes" id="UP000755104">
    <property type="component" value="Unassembled WGS sequence"/>
</dbReference>
<dbReference type="SUPFAM" id="SSF46785">
    <property type="entry name" value="Winged helix' DNA-binding domain"/>
    <property type="match status" value="1"/>
</dbReference>
<proteinExistence type="inferred from homology"/>
<dbReference type="SUPFAM" id="SSF53067">
    <property type="entry name" value="Actin-like ATPase domain"/>
    <property type="match status" value="1"/>
</dbReference>
<dbReference type="InterPro" id="IPR043129">
    <property type="entry name" value="ATPase_NBD"/>
</dbReference>